<keyword evidence="1" id="KW-0812">Transmembrane</keyword>
<keyword evidence="1" id="KW-1133">Transmembrane helix</keyword>
<protein>
    <submittedName>
        <fullName evidence="2">Uncharacterized protein</fullName>
    </submittedName>
</protein>
<proteinExistence type="predicted"/>
<organism evidence="2">
    <name type="scientific">viral metagenome</name>
    <dbReference type="NCBI Taxonomy" id="1070528"/>
    <lineage>
        <taxon>unclassified sequences</taxon>
        <taxon>metagenomes</taxon>
        <taxon>organismal metagenomes</taxon>
    </lineage>
</organism>
<sequence length="56" mass="6683">MIKTILFSFIIIIVLNYLIHYLKDMFTKPKIQYIVPEKKEDFDAEAMKAELVEFLS</sequence>
<evidence type="ECO:0000313" key="2">
    <source>
        <dbReference type="EMBL" id="QHT83251.1"/>
    </source>
</evidence>
<evidence type="ECO:0000256" key="1">
    <source>
        <dbReference type="SAM" id="Phobius"/>
    </source>
</evidence>
<name>A0A6C0HRD4_9ZZZZ</name>
<accession>A0A6C0HRD4</accession>
<reference evidence="2" key="1">
    <citation type="journal article" date="2020" name="Nature">
        <title>Giant virus diversity and host interactions through global metagenomics.</title>
        <authorList>
            <person name="Schulz F."/>
            <person name="Roux S."/>
            <person name="Paez-Espino D."/>
            <person name="Jungbluth S."/>
            <person name="Walsh D.A."/>
            <person name="Denef V.J."/>
            <person name="McMahon K.D."/>
            <person name="Konstantinidis K.T."/>
            <person name="Eloe-Fadrosh E.A."/>
            <person name="Kyrpides N.C."/>
            <person name="Woyke T."/>
        </authorList>
    </citation>
    <scope>NUCLEOTIDE SEQUENCE</scope>
    <source>
        <strain evidence="2">GVMAG-M-3300023184-167</strain>
    </source>
</reference>
<feature type="transmembrane region" description="Helical" evidence="1">
    <location>
        <begin position="6"/>
        <end position="22"/>
    </location>
</feature>
<dbReference type="EMBL" id="MN740006">
    <property type="protein sequence ID" value="QHT83251.1"/>
    <property type="molecule type" value="Genomic_DNA"/>
</dbReference>
<keyword evidence="1" id="KW-0472">Membrane</keyword>
<dbReference type="AlphaFoldDB" id="A0A6C0HRD4"/>